<sequence>MKSARLDAETLALRALAWIVGDPSMGPRLLALTGLDVPTLRTRAADPDVLGATLAFLEGHEASLLAAAEALDVRPQELVAARAALGA</sequence>
<gene>
    <name evidence="1" type="ORF">ACFOMD_04655</name>
</gene>
<evidence type="ECO:0000313" key="1">
    <source>
        <dbReference type="EMBL" id="MFC3711847.1"/>
    </source>
</evidence>
<dbReference type="EMBL" id="JBHRXV010000003">
    <property type="protein sequence ID" value="MFC3711847.1"/>
    <property type="molecule type" value="Genomic_DNA"/>
</dbReference>
<protein>
    <submittedName>
        <fullName evidence="1">DUF3572 family protein</fullName>
    </submittedName>
</protein>
<reference evidence="2" key="1">
    <citation type="journal article" date="2019" name="Int. J. Syst. Evol. Microbiol.">
        <title>The Global Catalogue of Microorganisms (GCM) 10K type strain sequencing project: providing services to taxonomists for standard genome sequencing and annotation.</title>
        <authorList>
            <consortium name="The Broad Institute Genomics Platform"/>
            <consortium name="The Broad Institute Genome Sequencing Center for Infectious Disease"/>
            <person name="Wu L."/>
            <person name="Ma J."/>
        </authorList>
    </citation>
    <scope>NUCLEOTIDE SEQUENCE [LARGE SCALE GENOMIC DNA]</scope>
    <source>
        <strain evidence="2">KCTC 42644</strain>
    </source>
</reference>
<name>A0ABV7X9E3_9SPHN</name>
<proteinExistence type="predicted"/>
<keyword evidence="2" id="KW-1185">Reference proteome</keyword>
<dbReference type="RefSeq" id="WP_380857567.1">
    <property type="nucleotide sequence ID" value="NZ_JBHRXV010000003.1"/>
</dbReference>
<dbReference type="Pfam" id="PF12096">
    <property type="entry name" value="DUF3572"/>
    <property type="match status" value="1"/>
</dbReference>
<evidence type="ECO:0000313" key="2">
    <source>
        <dbReference type="Proteomes" id="UP001595615"/>
    </source>
</evidence>
<dbReference type="InterPro" id="IPR021955">
    <property type="entry name" value="DUF3572"/>
</dbReference>
<dbReference type="Proteomes" id="UP001595615">
    <property type="component" value="Unassembled WGS sequence"/>
</dbReference>
<comment type="caution">
    <text evidence="1">The sequence shown here is derived from an EMBL/GenBank/DDBJ whole genome shotgun (WGS) entry which is preliminary data.</text>
</comment>
<organism evidence="1 2">
    <name type="scientific">Sphingoaurantiacus capsulatus</name>
    <dbReference type="NCBI Taxonomy" id="1771310"/>
    <lineage>
        <taxon>Bacteria</taxon>
        <taxon>Pseudomonadati</taxon>
        <taxon>Pseudomonadota</taxon>
        <taxon>Alphaproteobacteria</taxon>
        <taxon>Sphingomonadales</taxon>
        <taxon>Sphingosinicellaceae</taxon>
        <taxon>Sphingoaurantiacus</taxon>
    </lineage>
</organism>
<accession>A0ABV7X9E3</accession>